<dbReference type="InterPro" id="IPR024775">
    <property type="entry name" value="DinB-like"/>
</dbReference>
<name>A0ABM8YZ30_9PROT</name>
<sequence length="427" mass="49533">MNINSLRNNFDKLDPHGLGERLRSVRARTEALCAPLEKEDHCIQGMLDVSPPKWHLAHTTWFFETFVLLPFGQNYQVFHHAYGYLFNSYYETVGTFFPRSQRGLLSRPTVAEVYNYRCHVNAALDQILENYTGQNWQEIAERIRLGIEHEIQHQELLLMDAKYNFFINPLKPAYHSQSPIRCPEPPPLAWMEYEGGIVEIGHDDDQGFSFDNERPRHKTFLRDFRLGTRLITNAEYLSFIADKSYQRAELWLSDGWRTVNEQGWQAPLYWIKEENNWLLSGLAGQHLIDLNEPVAHLSYYEADAFARWSGKRLPTESEWEYVAAKLPIEGNFLDSGRFHPDGARCSGLTQLYGDLWEWTQSPYQPYPGFRSLPGALGEYNGKFMCNQMVLRGGSCATAKDHIRASYRNFFPPGSRWVFSGLRLAEDL</sequence>
<protein>
    <submittedName>
        <fullName evidence="6">Ergothioneine biosynthesis protein EgtB</fullName>
    </submittedName>
</protein>
<evidence type="ECO:0000256" key="1">
    <source>
        <dbReference type="ARBA" id="ARBA00023002"/>
    </source>
</evidence>
<dbReference type="InterPro" id="IPR017806">
    <property type="entry name" value="EgtB"/>
</dbReference>
<evidence type="ECO:0000313" key="6">
    <source>
        <dbReference type="EMBL" id="CAG9932836.1"/>
    </source>
</evidence>
<feature type="domain" description="Sulfatase-modifying factor enzyme-like" evidence="4">
    <location>
        <begin position="191"/>
        <end position="324"/>
    </location>
</feature>
<dbReference type="InterPro" id="IPR016187">
    <property type="entry name" value="CTDL_fold"/>
</dbReference>
<dbReference type="Pfam" id="PF03781">
    <property type="entry name" value="FGE-sulfatase"/>
    <property type="match status" value="2"/>
</dbReference>
<reference evidence="6 7" key="1">
    <citation type="submission" date="2021-10" db="EMBL/GenBank/DDBJ databases">
        <authorList>
            <person name="Koch H."/>
        </authorList>
    </citation>
    <scope>NUCLEOTIDE SEQUENCE [LARGE SCALE GENOMIC DNA]</scope>
    <source>
        <strain evidence="6">6680</strain>
    </source>
</reference>
<evidence type="ECO:0000259" key="4">
    <source>
        <dbReference type="Pfam" id="PF03781"/>
    </source>
</evidence>
<dbReference type="InterPro" id="IPR005532">
    <property type="entry name" value="SUMF_dom"/>
</dbReference>
<organism evidence="6 7">
    <name type="scientific">Candidatus Nitrotoga arctica</name>
    <dbReference type="NCBI Taxonomy" id="453162"/>
    <lineage>
        <taxon>Bacteria</taxon>
        <taxon>Pseudomonadati</taxon>
        <taxon>Pseudomonadota</taxon>
        <taxon>Betaproteobacteria</taxon>
        <taxon>Nitrosomonadales</taxon>
        <taxon>Gallionellaceae</taxon>
        <taxon>Candidatus Nitrotoga</taxon>
    </lineage>
</organism>
<evidence type="ECO:0000259" key="5">
    <source>
        <dbReference type="Pfam" id="PF12867"/>
    </source>
</evidence>
<keyword evidence="2" id="KW-0408">Iron</keyword>
<feature type="domain" description="DinB-like" evidence="5">
    <location>
        <begin position="22"/>
        <end position="155"/>
    </location>
</feature>
<dbReference type="EMBL" id="OU912926">
    <property type="protein sequence ID" value="CAG9932836.1"/>
    <property type="molecule type" value="Genomic_DNA"/>
</dbReference>
<evidence type="ECO:0000256" key="2">
    <source>
        <dbReference type="ARBA" id="ARBA00023004"/>
    </source>
</evidence>
<comment type="pathway">
    <text evidence="3">Amino-acid biosynthesis; ergothioneine biosynthesis.</text>
</comment>
<keyword evidence="7" id="KW-1185">Reference proteome</keyword>
<dbReference type="Pfam" id="PF12867">
    <property type="entry name" value="DinB_2"/>
    <property type="match status" value="1"/>
</dbReference>
<feature type="domain" description="Sulfatase-modifying factor enzyme-like" evidence="4">
    <location>
        <begin position="346"/>
        <end position="424"/>
    </location>
</feature>
<accession>A0ABM8YZ30</accession>
<dbReference type="InterPro" id="IPR051043">
    <property type="entry name" value="Sulfatase_Mod_Factor_Kinase"/>
</dbReference>
<dbReference type="Gene3D" id="3.90.1580.10">
    <property type="entry name" value="paralog of FGE (formylglycine-generating enzyme)"/>
    <property type="match status" value="2"/>
</dbReference>
<dbReference type="RefSeq" id="WP_275584275.1">
    <property type="nucleotide sequence ID" value="NZ_OU912926.1"/>
</dbReference>
<dbReference type="Proteomes" id="UP000839052">
    <property type="component" value="Chromosome"/>
</dbReference>
<keyword evidence="1" id="KW-0560">Oxidoreductase</keyword>
<gene>
    <name evidence="6" type="ORF">NTG6680_1583</name>
</gene>
<dbReference type="SUPFAM" id="SSF56436">
    <property type="entry name" value="C-type lectin-like"/>
    <property type="match status" value="1"/>
</dbReference>
<dbReference type="NCBIfam" id="TIGR03440">
    <property type="entry name" value="egtB_TIGR03440"/>
    <property type="match status" value="1"/>
</dbReference>
<proteinExistence type="predicted"/>
<dbReference type="PANTHER" id="PTHR23150:SF36">
    <property type="entry name" value="HERCYNINE OXYGENASE"/>
    <property type="match status" value="1"/>
</dbReference>
<dbReference type="PANTHER" id="PTHR23150">
    <property type="entry name" value="SULFATASE MODIFYING FACTOR 1, 2"/>
    <property type="match status" value="1"/>
</dbReference>
<evidence type="ECO:0000256" key="3">
    <source>
        <dbReference type="ARBA" id="ARBA00037882"/>
    </source>
</evidence>
<evidence type="ECO:0000313" key="7">
    <source>
        <dbReference type="Proteomes" id="UP000839052"/>
    </source>
</evidence>
<dbReference type="InterPro" id="IPR042095">
    <property type="entry name" value="SUMF_sf"/>
</dbReference>